<evidence type="ECO:0000313" key="2">
    <source>
        <dbReference type="Proteomes" id="UP001549313"/>
    </source>
</evidence>
<evidence type="ECO:0000313" key="1">
    <source>
        <dbReference type="EMBL" id="MET4682548.1"/>
    </source>
</evidence>
<evidence type="ECO:0008006" key="3">
    <source>
        <dbReference type="Google" id="ProtNLM"/>
    </source>
</evidence>
<keyword evidence="2" id="KW-1185">Reference proteome</keyword>
<gene>
    <name evidence="1" type="ORF">ABIE19_000457</name>
</gene>
<dbReference type="RefSeq" id="WP_354087495.1">
    <property type="nucleotide sequence ID" value="NZ_JBEPTF010000001.1"/>
</dbReference>
<name>A0ABV2R8B9_9CAUL</name>
<reference evidence="1 2" key="1">
    <citation type="submission" date="2024-06" db="EMBL/GenBank/DDBJ databases">
        <title>Sorghum-associated microbial communities from plants grown in Nebraska, USA.</title>
        <authorList>
            <person name="Schachtman D."/>
        </authorList>
    </citation>
    <scope>NUCLEOTIDE SEQUENCE [LARGE SCALE GENOMIC DNA]</scope>
    <source>
        <strain evidence="1 2">2814</strain>
    </source>
</reference>
<comment type="caution">
    <text evidence="1">The sequence shown here is derived from an EMBL/GenBank/DDBJ whole genome shotgun (WGS) entry which is preliminary data.</text>
</comment>
<dbReference type="EMBL" id="JBEPTF010000001">
    <property type="protein sequence ID" value="MET4682548.1"/>
    <property type="molecule type" value="Genomic_DNA"/>
</dbReference>
<protein>
    <recommendedName>
        <fullName evidence="3">Tetratricopeptide repeat protein</fullName>
    </recommendedName>
</protein>
<dbReference type="Proteomes" id="UP001549313">
    <property type="component" value="Unassembled WGS sequence"/>
</dbReference>
<accession>A0ABV2R8B9</accession>
<sequence>MTADLCPQSDIDAVVALLDQDEAAGLSALSALARAWPLDARLPFLEGSVLAGARRYDEAKAAMTRAVDIAPGFDLARFQLGFLGYTSGDAAGASVVWAPLKALAETHPLRAFAEGLEAIAEDRTPEGVKRIEAGMAANDFNPPLNRDMGLLIAELRRAGLDDGSAAEETVSETQFLLNQSLFRR</sequence>
<organism evidence="1 2">
    <name type="scientific">Brevundimonas faecalis</name>
    <dbReference type="NCBI Taxonomy" id="947378"/>
    <lineage>
        <taxon>Bacteria</taxon>
        <taxon>Pseudomonadati</taxon>
        <taxon>Pseudomonadota</taxon>
        <taxon>Alphaproteobacteria</taxon>
        <taxon>Caulobacterales</taxon>
        <taxon>Caulobacteraceae</taxon>
        <taxon>Brevundimonas</taxon>
    </lineage>
</organism>
<dbReference type="SUPFAM" id="SSF48452">
    <property type="entry name" value="TPR-like"/>
    <property type="match status" value="1"/>
</dbReference>
<dbReference type="Gene3D" id="1.25.40.10">
    <property type="entry name" value="Tetratricopeptide repeat domain"/>
    <property type="match status" value="1"/>
</dbReference>
<dbReference type="InterPro" id="IPR011990">
    <property type="entry name" value="TPR-like_helical_dom_sf"/>
</dbReference>
<proteinExistence type="predicted"/>